<dbReference type="Pfam" id="PF07883">
    <property type="entry name" value="Cupin_2"/>
    <property type="match status" value="1"/>
</dbReference>
<accession>A0ABP9P8X1</accession>
<keyword evidence="3" id="KW-1185">Reference proteome</keyword>
<dbReference type="EMBL" id="BAABIA010000004">
    <property type="protein sequence ID" value="GAA5139684.1"/>
    <property type="molecule type" value="Genomic_DNA"/>
</dbReference>
<dbReference type="Proteomes" id="UP001499852">
    <property type="component" value="Unassembled WGS sequence"/>
</dbReference>
<sequence>MKNCQTTGPGSARLRTVIPFIMSTSPVFVPAGQGSVIRAFGQESHFHLTGEQTGGAYTQWVEITLPGGGPPPHYHTLEDEWFYVLEGQMSFLKDGEWTEGGPGTAVYMPRNVPHAFKNTGETVSKMVITTAPSGFETFFARCAEVWNQPGAPDMQRIMEISAEHGIHFVNP</sequence>
<name>A0ABP9P8X1_9BACT</name>
<dbReference type="Gene3D" id="2.60.120.10">
    <property type="entry name" value="Jelly Rolls"/>
    <property type="match status" value="1"/>
</dbReference>
<evidence type="ECO:0000313" key="2">
    <source>
        <dbReference type="EMBL" id="GAA5139684.1"/>
    </source>
</evidence>
<organism evidence="2 3">
    <name type="scientific">Prosthecobacter algae</name>
    <dbReference type="NCBI Taxonomy" id="1144682"/>
    <lineage>
        <taxon>Bacteria</taxon>
        <taxon>Pseudomonadati</taxon>
        <taxon>Verrucomicrobiota</taxon>
        <taxon>Verrucomicrobiia</taxon>
        <taxon>Verrucomicrobiales</taxon>
        <taxon>Verrucomicrobiaceae</taxon>
        <taxon>Prosthecobacter</taxon>
    </lineage>
</organism>
<dbReference type="SUPFAM" id="SSF51182">
    <property type="entry name" value="RmlC-like cupins"/>
    <property type="match status" value="1"/>
</dbReference>
<dbReference type="InterPro" id="IPR014710">
    <property type="entry name" value="RmlC-like_jellyroll"/>
</dbReference>
<evidence type="ECO:0000313" key="3">
    <source>
        <dbReference type="Proteomes" id="UP001499852"/>
    </source>
</evidence>
<protein>
    <submittedName>
        <fullName evidence="2">Cupin domain-containing protein</fullName>
    </submittedName>
</protein>
<dbReference type="InterPro" id="IPR053146">
    <property type="entry name" value="QDO-like"/>
</dbReference>
<feature type="domain" description="Cupin type-2" evidence="1">
    <location>
        <begin position="64"/>
        <end position="127"/>
    </location>
</feature>
<dbReference type="PANTHER" id="PTHR36440:SF1">
    <property type="entry name" value="PUTATIVE (AFU_ORTHOLOGUE AFUA_8G07350)-RELATED"/>
    <property type="match status" value="1"/>
</dbReference>
<gene>
    <name evidence="2" type="ORF">GCM10023213_20810</name>
</gene>
<dbReference type="InterPro" id="IPR011051">
    <property type="entry name" value="RmlC_Cupin_sf"/>
</dbReference>
<evidence type="ECO:0000259" key="1">
    <source>
        <dbReference type="Pfam" id="PF07883"/>
    </source>
</evidence>
<dbReference type="PANTHER" id="PTHR36440">
    <property type="entry name" value="PUTATIVE (AFU_ORTHOLOGUE AFUA_8G07350)-RELATED"/>
    <property type="match status" value="1"/>
</dbReference>
<proteinExistence type="predicted"/>
<dbReference type="InterPro" id="IPR013096">
    <property type="entry name" value="Cupin_2"/>
</dbReference>
<reference evidence="3" key="1">
    <citation type="journal article" date="2019" name="Int. J. Syst. Evol. Microbiol.">
        <title>The Global Catalogue of Microorganisms (GCM) 10K type strain sequencing project: providing services to taxonomists for standard genome sequencing and annotation.</title>
        <authorList>
            <consortium name="The Broad Institute Genomics Platform"/>
            <consortium name="The Broad Institute Genome Sequencing Center for Infectious Disease"/>
            <person name="Wu L."/>
            <person name="Ma J."/>
        </authorList>
    </citation>
    <scope>NUCLEOTIDE SEQUENCE [LARGE SCALE GENOMIC DNA]</scope>
    <source>
        <strain evidence="3">JCM 18053</strain>
    </source>
</reference>
<comment type="caution">
    <text evidence="2">The sequence shown here is derived from an EMBL/GenBank/DDBJ whole genome shotgun (WGS) entry which is preliminary data.</text>
</comment>